<dbReference type="Pfam" id="PF18731">
    <property type="entry name" value="HEPN_Swt1"/>
    <property type="match status" value="1"/>
</dbReference>
<reference evidence="2 3" key="1">
    <citation type="journal article" date="2017" name="Poromechanics V (2013)">
        <title>Genomic Characterization of the Arsenic-Tolerant Actinobacterium, &lt;i&gt;Rhodococcus erythropolis&lt;/i&gt; S43.</title>
        <authorList>
            <person name="Retamal-Morales G."/>
            <person name="Mehnert M."/>
            <person name="Schwabe R."/>
            <person name="Tischler D."/>
            <person name="Schloemann M."/>
            <person name="Levican G.J."/>
        </authorList>
    </citation>
    <scope>NUCLEOTIDE SEQUENCE [LARGE SCALE GENOMIC DNA]</scope>
    <source>
        <strain evidence="2 3">S43</strain>
    </source>
</reference>
<evidence type="ECO:0000259" key="1">
    <source>
        <dbReference type="Pfam" id="PF18731"/>
    </source>
</evidence>
<organism evidence="2 3">
    <name type="scientific">Rhodococcus erythropolis</name>
    <name type="common">Arthrobacter picolinophilus</name>
    <dbReference type="NCBI Taxonomy" id="1833"/>
    <lineage>
        <taxon>Bacteria</taxon>
        <taxon>Bacillati</taxon>
        <taxon>Actinomycetota</taxon>
        <taxon>Actinomycetes</taxon>
        <taxon>Mycobacteriales</taxon>
        <taxon>Nocardiaceae</taxon>
        <taxon>Rhodococcus</taxon>
        <taxon>Rhodococcus erythropolis group</taxon>
    </lineage>
</organism>
<evidence type="ECO:0000313" key="2">
    <source>
        <dbReference type="EMBL" id="KAB2581489.1"/>
    </source>
</evidence>
<name>A0A5N5DTV9_RHOER</name>
<dbReference type="InterPro" id="IPR041650">
    <property type="entry name" value="HEPN_Swt1"/>
</dbReference>
<dbReference type="EMBL" id="MRBO01000838">
    <property type="protein sequence ID" value="KAB2581489.1"/>
    <property type="molecule type" value="Genomic_DNA"/>
</dbReference>
<dbReference type="Proteomes" id="UP000325576">
    <property type="component" value="Unassembled WGS sequence"/>
</dbReference>
<accession>A0A5N5DTV9</accession>
<sequence length="367" mass="41015">MDNRAAIQKGLDHLASRLNPYFAAALADDLGGLPWTAVLTELDRAKGYTPRQHSTGDLQAQLRMLTERLGKLGFPFDDPTRTVSVLGGELRIVRNKWAHNDDFSPLDVWRALDFVVRLLSHLGDHEGTAEVEAQRNDALTHVVADAGLSTARSSEQVDDEENGEYVEPDKSVLTRGEGTQTPTIGEQRLEFEPWVVVPVGDIAVLDALPKKVAKEAVRAVAAEIVEYEGPIQIDRLASLTAHSFGMQRLHAARSKKLVYQITQLGYQIDDKFVWPNHIDRTTWAEFRPNTSTSSRRFDEVSPVEIVNAAVFLLREGPMDINQLESAVLQTFGRKRRTKLIKDHLQKSLKLAQSLGVLKTENYEYIGT</sequence>
<dbReference type="AlphaFoldDB" id="A0A5N5DTV9"/>
<proteinExistence type="predicted"/>
<evidence type="ECO:0000313" key="3">
    <source>
        <dbReference type="Proteomes" id="UP000325576"/>
    </source>
</evidence>
<feature type="domain" description="Swt1-like HEPN" evidence="1">
    <location>
        <begin position="9"/>
        <end position="122"/>
    </location>
</feature>
<gene>
    <name evidence="2" type="ORF">BS297_30575</name>
</gene>
<protein>
    <recommendedName>
        <fullName evidence="1">Swt1-like HEPN domain-containing protein</fullName>
    </recommendedName>
</protein>
<comment type="caution">
    <text evidence="2">The sequence shown here is derived from an EMBL/GenBank/DDBJ whole genome shotgun (WGS) entry which is preliminary data.</text>
</comment>